<accession>A0AAE0JH93</accession>
<evidence type="ECO:0000313" key="2">
    <source>
        <dbReference type="Proteomes" id="UP001278500"/>
    </source>
</evidence>
<reference evidence="1" key="1">
    <citation type="journal article" date="2023" name="Mol. Phylogenet. Evol.">
        <title>Genome-scale phylogeny and comparative genomics of the fungal order Sordariales.</title>
        <authorList>
            <person name="Hensen N."/>
            <person name="Bonometti L."/>
            <person name="Westerberg I."/>
            <person name="Brannstrom I.O."/>
            <person name="Guillou S."/>
            <person name="Cros-Aarteil S."/>
            <person name="Calhoun S."/>
            <person name="Haridas S."/>
            <person name="Kuo A."/>
            <person name="Mondo S."/>
            <person name="Pangilinan J."/>
            <person name="Riley R."/>
            <person name="LaButti K."/>
            <person name="Andreopoulos B."/>
            <person name="Lipzen A."/>
            <person name="Chen C."/>
            <person name="Yan M."/>
            <person name="Daum C."/>
            <person name="Ng V."/>
            <person name="Clum A."/>
            <person name="Steindorff A."/>
            <person name="Ohm R.A."/>
            <person name="Martin F."/>
            <person name="Silar P."/>
            <person name="Natvig D.O."/>
            <person name="Lalanne C."/>
            <person name="Gautier V."/>
            <person name="Ament-Velasquez S.L."/>
            <person name="Kruys A."/>
            <person name="Hutchinson M.I."/>
            <person name="Powell A.J."/>
            <person name="Barry K."/>
            <person name="Miller A.N."/>
            <person name="Grigoriev I.V."/>
            <person name="Debuchy R."/>
            <person name="Gladieux P."/>
            <person name="Hiltunen Thoren M."/>
            <person name="Johannesson H."/>
        </authorList>
    </citation>
    <scope>NUCLEOTIDE SEQUENCE</scope>
    <source>
        <strain evidence="1">CBS 560.94</strain>
    </source>
</reference>
<comment type="caution">
    <text evidence="1">The sequence shown here is derived from an EMBL/GenBank/DDBJ whole genome shotgun (WGS) entry which is preliminary data.</text>
</comment>
<keyword evidence="2" id="KW-1185">Reference proteome</keyword>
<name>A0AAE0JH93_9PEZI</name>
<dbReference type="AlphaFoldDB" id="A0AAE0JH93"/>
<sequence>MSTNMYTEGIISMIKRSEDKYPHDYPTATRMGYAAGLVGLVALTVSDDYMAEEFYDTIRGYAATLRQERALAETDESTAKLLSREFICYDILDLVSDLEHNHNATKANRDVVSNNAVTVNEGIESVINMNAVVQAEEDTEFVLINEVESDASHSEADSSEWELV</sequence>
<reference evidence="1" key="2">
    <citation type="submission" date="2023-06" db="EMBL/GenBank/DDBJ databases">
        <authorList>
            <consortium name="Lawrence Berkeley National Laboratory"/>
            <person name="Haridas S."/>
            <person name="Hensen N."/>
            <person name="Bonometti L."/>
            <person name="Westerberg I."/>
            <person name="Brannstrom I.O."/>
            <person name="Guillou S."/>
            <person name="Cros-Aarteil S."/>
            <person name="Calhoun S."/>
            <person name="Kuo A."/>
            <person name="Mondo S."/>
            <person name="Pangilinan J."/>
            <person name="Riley R."/>
            <person name="Labutti K."/>
            <person name="Andreopoulos B."/>
            <person name="Lipzen A."/>
            <person name="Chen C."/>
            <person name="Yanf M."/>
            <person name="Daum C."/>
            <person name="Ng V."/>
            <person name="Clum A."/>
            <person name="Steindorff A."/>
            <person name="Ohm R."/>
            <person name="Martin F."/>
            <person name="Silar P."/>
            <person name="Natvig D."/>
            <person name="Lalanne C."/>
            <person name="Gautier V."/>
            <person name="Ament-Velasquez S.L."/>
            <person name="Kruys A."/>
            <person name="Hutchinson M.I."/>
            <person name="Powell A.J."/>
            <person name="Barry K."/>
            <person name="Miller A.N."/>
            <person name="Grigoriev I.V."/>
            <person name="Debuchy R."/>
            <person name="Gladieux P."/>
            <person name="Thoren M.H."/>
            <person name="Johannesson H."/>
        </authorList>
    </citation>
    <scope>NUCLEOTIDE SEQUENCE</scope>
    <source>
        <strain evidence="1">CBS 560.94</strain>
    </source>
</reference>
<evidence type="ECO:0000313" key="1">
    <source>
        <dbReference type="EMBL" id="KAK3347641.1"/>
    </source>
</evidence>
<dbReference type="RefSeq" id="XP_062682723.1">
    <property type="nucleotide sequence ID" value="XM_062830457.1"/>
</dbReference>
<dbReference type="Proteomes" id="UP001278500">
    <property type="component" value="Unassembled WGS sequence"/>
</dbReference>
<dbReference type="GeneID" id="87867611"/>
<dbReference type="EMBL" id="JAUEPP010000003">
    <property type="protein sequence ID" value="KAK3347641.1"/>
    <property type="molecule type" value="Genomic_DNA"/>
</dbReference>
<gene>
    <name evidence="1" type="ORF">B0H65DRAFT_570678</name>
</gene>
<proteinExistence type="predicted"/>
<protein>
    <submittedName>
        <fullName evidence="1">Uncharacterized protein</fullName>
    </submittedName>
</protein>
<organism evidence="1 2">
    <name type="scientific">Neurospora tetraspora</name>
    <dbReference type="NCBI Taxonomy" id="94610"/>
    <lineage>
        <taxon>Eukaryota</taxon>
        <taxon>Fungi</taxon>
        <taxon>Dikarya</taxon>
        <taxon>Ascomycota</taxon>
        <taxon>Pezizomycotina</taxon>
        <taxon>Sordariomycetes</taxon>
        <taxon>Sordariomycetidae</taxon>
        <taxon>Sordariales</taxon>
        <taxon>Sordariaceae</taxon>
        <taxon>Neurospora</taxon>
    </lineage>
</organism>